<sequence>MGKPNEGSNLTGNQEGEDVQESSSLCNACASSICTGKTLKCVVALVLSLTLLAFGVWSLPFFEKHSGASGGPASASNLQAQIQASFILQEPISVINASILKLEFAIWEEFSVPSTKVAVTSLEPSNTANSTEVIFDILPDPENTYISPYGLFWLRDTLINLVSGSYNLSLKSGDFGDVHFFELLKFPGGITIVPKQRVFPLQRVSMLFNFTLHSTISQVVENLDQLRNQLSIGLHVRPNE</sequence>
<keyword evidence="4" id="KW-1185">Reference proteome</keyword>
<dbReference type="Proteomes" id="UP000824469">
    <property type="component" value="Unassembled WGS sequence"/>
</dbReference>
<evidence type="ECO:0000256" key="1">
    <source>
        <dbReference type="SAM" id="Phobius"/>
    </source>
</evidence>
<organism evidence="3 4">
    <name type="scientific">Taxus chinensis</name>
    <name type="common">Chinese yew</name>
    <name type="synonym">Taxus wallichiana var. chinensis</name>
    <dbReference type="NCBI Taxonomy" id="29808"/>
    <lineage>
        <taxon>Eukaryota</taxon>
        <taxon>Viridiplantae</taxon>
        <taxon>Streptophyta</taxon>
        <taxon>Embryophyta</taxon>
        <taxon>Tracheophyta</taxon>
        <taxon>Spermatophyta</taxon>
        <taxon>Pinopsida</taxon>
        <taxon>Pinidae</taxon>
        <taxon>Conifers II</taxon>
        <taxon>Cupressales</taxon>
        <taxon>Taxaceae</taxon>
        <taxon>Taxus</taxon>
    </lineage>
</organism>
<keyword evidence="1" id="KW-0472">Membrane</keyword>
<evidence type="ECO:0000313" key="3">
    <source>
        <dbReference type="EMBL" id="KAH9309931.1"/>
    </source>
</evidence>
<comment type="caution">
    <text evidence="3">The sequence shown here is derived from an EMBL/GenBank/DDBJ whole genome shotgun (WGS) entry which is preliminary data.</text>
</comment>
<dbReference type="Pfam" id="PF23041">
    <property type="entry name" value="DUF7036"/>
    <property type="match status" value="1"/>
</dbReference>
<feature type="domain" description="DUF7036" evidence="2">
    <location>
        <begin position="85"/>
        <end position="176"/>
    </location>
</feature>
<feature type="transmembrane region" description="Helical" evidence="1">
    <location>
        <begin position="41"/>
        <end position="62"/>
    </location>
</feature>
<dbReference type="PANTHER" id="PTHR33826:SF4">
    <property type="entry name" value="F20B24.21"/>
    <property type="match status" value="1"/>
</dbReference>
<keyword evidence="1" id="KW-0812">Transmembrane</keyword>
<protein>
    <recommendedName>
        <fullName evidence="2">DUF7036 domain-containing protein</fullName>
    </recommendedName>
</protein>
<dbReference type="InterPro" id="IPR055464">
    <property type="entry name" value="DUF7036"/>
</dbReference>
<dbReference type="EMBL" id="JAHRHJ020000007">
    <property type="protein sequence ID" value="KAH9309931.1"/>
    <property type="molecule type" value="Genomic_DNA"/>
</dbReference>
<dbReference type="PANTHER" id="PTHR33826">
    <property type="entry name" value="F20B24.21"/>
    <property type="match status" value="1"/>
</dbReference>
<accession>A0AA38FTG9</accession>
<gene>
    <name evidence="3" type="ORF">KI387_037842</name>
</gene>
<proteinExistence type="predicted"/>
<dbReference type="AlphaFoldDB" id="A0AA38FTG9"/>
<evidence type="ECO:0000313" key="4">
    <source>
        <dbReference type="Proteomes" id="UP000824469"/>
    </source>
</evidence>
<dbReference type="OMA" id="CEWISGF"/>
<reference evidence="3 4" key="1">
    <citation type="journal article" date="2021" name="Nat. Plants">
        <title>The Taxus genome provides insights into paclitaxel biosynthesis.</title>
        <authorList>
            <person name="Xiong X."/>
            <person name="Gou J."/>
            <person name="Liao Q."/>
            <person name="Li Y."/>
            <person name="Zhou Q."/>
            <person name="Bi G."/>
            <person name="Li C."/>
            <person name="Du R."/>
            <person name="Wang X."/>
            <person name="Sun T."/>
            <person name="Guo L."/>
            <person name="Liang H."/>
            <person name="Lu P."/>
            <person name="Wu Y."/>
            <person name="Zhang Z."/>
            <person name="Ro D.K."/>
            <person name="Shang Y."/>
            <person name="Huang S."/>
            <person name="Yan J."/>
        </authorList>
    </citation>
    <scope>NUCLEOTIDE SEQUENCE [LARGE SCALE GENOMIC DNA]</scope>
    <source>
        <strain evidence="3">Ta-2019</strain>
    </source>
</reference>
<name>A0AA38FTG9_TAXCH</name>
<keyword evidence="1" id="KW-1133">Transmembrane helix</keyword>
<feature type="non-terminal residue" evidence="3">
    <location>
        <position position="240"/>
    </location>
</feature>
<evidence type="ECO:0000259" key="2">
    <source>
        <dbReference type="Pfam" id="PF23041"/>
    </source>
</evidence>